<feature type="transmembrane region" description="Helical" evidence="6">
    <location>
        <begin position="132"/>
        <end position="151"/>
    </location>
</feature>
<evidence type="ECO:0000256" key="6">
    <source>
        <dbReference type="SAM" id="Phobius"/>
    </source>
</evidence>
<organism evidence="8 9">
    <name type="scientific">Toxoplasma gondii p89</name>
    <dbReference type="NCBI Taxonomy" id="943119"/>
    <lineage>
        <taxon>Eukaryota</taxon>
        <taxon>Sar</taxon>
        <taxon>Alveolata</taxon>
        <taxon>Apicomplexa</taxon>
        <taxon>Conoidasida</taxon>
        <taxon>Coccidia</taxon>
        <taxon>Eucoccidiorida</taxon>
        <taxon>Eimeriorina</taxon>
        <taxon>Sarcocystidae</taxon>
        <taxon>Toxoplasma</taxon>
    </lineage>
</organism>
<evidence type="ECO:0000256" key="4">
    <source>
        <dbReference type="ARBA" id="ARBA00023136"/>
    </source>
</evidence>
<dbReference type="OrthoDB" id="1684102at2759"/>
<sequence>MEVTAQRVCADMSTSGEIGSELKCLAFSLEKCGQTETTDSQEKGFFSGAEGEPETAIADLVDIDLEAGSQAENDEGSARGKYTKYTTRSSTSGGSADCLFDDGDASSINGSVVETNIGVLDEKKKTATASTAVVILKSFVGAGILFLPHAVMKGGLIFSLCLLVGVVGLALYCMHVLIKCCEPGAAESYEELGEQAFGAWGGMAIESCVFISQLGFCTINAAVVAGNLRDVIWSATQCSPDFHLPVKALIWCGAILYIPFSLIKHIKYLAPLMLVGNISTVVGVALLMVCVGMEVGSNHGINEVDLVNTSNWPLVLGTSIYLWEGAGMVLPIRKSSKKAVQDNFSKLLIACLVALVITYMVYSVTCNLAFGRHLEVVILSNLPSGVLGLSVQTIFAFAVLVTYPLMLFPASTIVEQRLLSVVNVSDRVLNWVVGPTIRISLVILTLGLATSGLQQLDNVVALIGGVCGVPLSFIFPVLLHMKLRGDKRIASKLLHWFIVLGGFAIQVFSITWTIKSWHGVDDYPARCSGQV</sequence>
<keyword evidence="2 6" id="KW-0812">Transmembrane</keyword>
<evidence type="ECO:0000313" key="8">
    <source>
        <dbReference type="EMBL" id="KFG42323.1"/>
    </source>
</evidence>
<feature type="transmembrane region" description="Helical" evidence="6">
    <location>
        <begin position="272"/>
        <end position="294"/>
    </location>
</feature>
<feature type="domain" description="Amino acid transporter transmembrane" evidence="7">
    <location>
        <begin position="126"/>
        <end position="514"/>
    </location>
</feature>
<dbReference type="Pfam" id="PF01490">
    <property type="entry name" value="Aa_trans"/>
    <property type="match status" value="1"/>
</dbReference>
<accession>A0A086KD55</accession>
<protein>
    <submittedName>
        <fullName evidence="8">Transmembrane amino acid transporter protein</fullName>
    </submittedName>
</protein>
<keyword evidence="4 6" id="KW-0472">Membrane</keyword>
<evidence type="ECO:0000313" key="9">
    <source>
        <dbReference type="Proteomes" id="UP000028828"/>
    </source>
</evidence>
<name>A0A086KD55_TOXGO</name>
<comment type="subcellular location">
    <subcellularLocation>
        <location evidence="1">Membrane</location>
        <topology evidence="1">Multi-pass membrane protein</topology>
    </subcellularLocation>
</comment>
<dbReference type="GO" id="GO:0016020">
    <property type="term" value="C:membrane"/>
    <property type="evidence" value="ECO:0007669"/>
    <property type="project" value="UniProtKB-SubCell"/>
</dbReference>
<feature type="transmembrane region" description="Helical" evidence="6">
    <location>
        <begin position="157"/>
        <end position="178"/>
    </location>
</feature>
<keyword evidence="3 6" id="KW-1133">Transmembrane helix</keyword>
<evidence type="ECO:0000259" key="7">
    <source>
        <dbReference type="Pfam" id="PF01490"/>
    </source>
</evidence>
<feature type="transmembrane region" description="Helical" evidence="6">
    <location>
        <begin position="493"/>
        <end position="514"/>
    </location>
</feature>
<dbReference type="AlphaFoldDB" id="A0A086KD55"/>
<evidence type="ECO:0000256" key="5">
    <source>
        <dbReference type="SAM" id="MobiDB-lite"/>
    </source>
</evidence>
<evidence type="ECO:0000256" key="2">
    <source>
        <dbReference type="ARBA" id="ARBA00022692"/>
    </source>
</evidence>
<evidence type="ECO:0000256" key="3">
    <source>
        <dbReference type="ARBA" id="ARBA00022989"/>
    </source>
</evidence>
<reference evidence="8 9" key="1">
    <citation type="submission" date="2014-03" db="EMBL/GenBank/DDBJ databases">
        <authorList>
            <person name="Sibley D."/>
            <person name="Venepally P."/>
            <person name="Karamycheva S."/>
            <person name="Hadjithomas M."/>
            <person name="Khan A."/>
            <person name="Brunk B."/>
            <person name="Roos D."/>
            <person name="Caler E."/>
            <person name="Lorenzi H."/>
        </authorList>
    </citation>
    <scope>NUCLEOTIDE SEQUENCE [LARGE SCALE GENOMIC DNA]</scope>
    <source>
        <strain evidence="9">p89</strain>
    </source>
</reference>
<evidence type="ECO:0000256" key="1">
    <source>
        <dbReference type="ARBA" id="ARBA00004141"/>
    </source>
</evidence>
<feature type="region of interest" description="Disordered" evidence="5">
    <location>
        <begin position="69"/>
        <end position="91"/>
    </location>
</feature>
<dbReference type="PANTHER" id="PTHR22950:SF666">
    <property type="entry name" value="VACUOLAR AMINO ACID TRANSPORTER 4"/>
    <property type="match status" value="1"/>
</dbReference>
<dbReference type="EMBL" id="AEYI02001033">
    <property type="protein sequence ID" value="KFG42323.1"/>
    <property type="molecule type" value="Genomic_DNA"/>
</dbReference>
<feature type="transmembrane region" description="Helical" evidence="6">
    <location>
        <begin position="428"/>
        <end position="453"/>
    </location>
</feature>
<proteinExistence type="predicted"/>
<dbReference type="Proteomes" id="UP000028828">
    <property type="component" value="Unassembled WGS sequence"/>
</dbReference>
<feature type="transmembrane region" description="Helical" evidence="6">
    <location>
        <begin position="344"/>
        <end position="365"/>
    </location>
</feature>
<comment type="caution">
    <text evidence="8">The sequence shown here is derived from an EMBL/GenBank/DDBJ whole genome shotgun (WGS) entry which is preliminary data.</text>
</comment>
<gene>
    <name evidence="8" type="ORF">TGP89_227570</name>
</gene>
<dbReference type="GO" id="GO:0015179">
    <property type="term" value="F:L-amino acid transmembrane transporter activity"/>
    <property type="evidence" value="ECO:0007669"/>
    <property type="project" value="TreeGrafter"/>
</dbReference>
<dbReference type="VEuPathDB" id="ToxoDB:TGP89_227570"/>
<dbReference type="InterPro" id="IPR013057">
    <property type="entry name" value="AA_transpt_TM"/>
</dbReference>
<feature type="transmembrane region" description="Helical" evidence="6">
    <location>
        <begin position="385"/>
        <end position="408"/>
    </location>
</feature>
<feature type="transmembrane region" description="Helical" evidence="6">
    <location>
        <begin position="459"/>
        <end position="481"/>
    </location>
</feature>
<dbReference type="PANTHER" id="PTHR22950">
    <property type="entry name" value="AMINO ACID TRANSPORTER"/>
    <property type="match status" value="1"/>
</dbReference>
<feature type="transmembrane region" description="Helical" evidence="6">
    <location>
        <begin position="314"/>
        <end position="332"/>
    </location>
</feature>